<dbReference type="Proteomes" id="UP000265515">
    <property type="component" value="Unassembled WGS sequence"/>
</dbReference>
<feature type="domain" description="Methyltransferase FkbM" evidence="1">
    <location>
        <begin position="17"/>
        <end position="132"/>
    </location>
</feature>
<gene>
    <name evidence="2" type="ORF">CBR_g2693</name>
</gene>
<accession>A0A388KDK3</accession>
<dbReference type="OrthoDB" id="513667at2759"/>
<evidence type="ECO:0000259" key="1">
    <source>
        <dbReference type="Pfam" id="PF05050"/>
    </source>
</evidence>
<name>A0A388KDK3_CHABU</name>
<proteinExistence type="predicted"/>
<dbReference type="EMBL" id="BFEA01000096">
    <property type="protein sequence ID" value="GBG68142.1"/>
    <property type="molecule type" value="Genomic_DNA"/>
</dbReference>
<dbReference type="InterPro" id="IPR006342">
    <property type="entry name" value="FkbM_mtfrase"/>
</dbReference>
<dbReference type="Pfam" id="PF05050">
    <property type="entry name" value="Methyltransf_21"/>
    <property type="match status" value="1"/>
</dbReference>
<dbReference type="Gramene" id="GBG68142">
    <property type="protein sequence ID" value="GBG68142"/>
    <property type="gene ID" value="CBR_g2693"/>
</dbReference>
<dbReference type="InterPro" id="IPR029063">
    <property type="entry name" value="SAM-dependent_MTases_sf"/>
</dbReference>
<dbReference type="SUPFAM" id="SSF53335">
    <property type="entry name" value="S-adenosyl-L-methionine-dependent methyltransferases"/>
    <property type="match status" value="1"/>
</dbReference>
<evidence type="ECO:0000313" key="2">
    <source>
        <dbReference type="EMBL" id="GBG68142.1"/>
    </source>
</evidence>
<dbReference type="Gene3D" id="3.40.50.150">
    <property type="entry name" value="Vaccinia Virus protein VP39"/>
    <property type="match status" value="1"/>
</dbReference>
<comment type="caution">
    <text evidence="2">The sequence shown here is derived from an EMBL/GenBank/DDBJ whole genome shotgun (WGS) entry which is preliminary data.</text>
</comment>
<protein>
    <recommendedName>
        <fullName evidence="1">Methyltransferase FkbM domain-containing protein</fullName>
    </recommendedName>
</protein>
<reference evidence="2 3" key="1">
    <citation type="journal article" date="2018" name="Cell">
        <title>The Chara Genome: Secondary Complexity and Implications for Plant Terrestrialization.</title>
        <authorList>
            <person name="Nishiyama T."/>
            <person name="Sakayama H."/>
            <person name="Vries J.D."/>
            <person name="Buschmann H."/>
            <person name="Saint-Marcoux D."/>
            <person name="Ullrich K.K."/>
            <person name="Haas F.B."/>
            <person name="Vanderstraeten L."/>
            <person name="Becker D."/>
            <person name="Lang D."/>
            <person name="Vosolsobe S."/>
            <person name="Rombauts S."/>
            <person name="Wilhelmsson P.K.I."/>
            <person name="Janitza P."/>
            <person name="Kern R."/>
            <person name="Heyl A."/>
            <person name="Rumpler F."/>
            <person name="Villalobos L.I.A.C."/>
            <person name="Clay J.M."/>
            <person name="Skokan R."/>
            <person name="Toyoda A."/>
            <person name="Suzuki Y."/>
            <person name="Kagoshima H."/>
            <person name="Schijlen E."/>
            <person name="Tajeshwar N."/>
            <person name="Catarino B."/>
            <person name="Hetherington A.J."/>
            <person name="Saltykova A."/>
            <person name="Bonnot C."/>
            <person name="Breuninger H."/>
            <person name="Symeonidi A."/>
            <person name="Radhakrishnan G.V."/>
            <person name="Van Nieuwerburgh F."/>
            <person name="Deforce D."/>
            <person name="Chang C."/>
            <person name="Karol K.G."/>
            <person name="Hedrich R."/>
            <person name="Ulvskov P."/>
            <person name="Glockner G."/>
            <person name="Delwiche C.F."/>
            <person name="Petrasek J."/>
            <person name="Van de Peer Y."/>
            <person name="Friml J."/>
            <person name="Beilby M."/>
            <person name="Dolan L."/>
            <person name="Kohara Y."/>
            <person name="Sugano S."/>
            <person name="Fujiyama A."/>
            <person name="Delaux P.-M."/>
            <person name="Quint M."/>
            <person name="TheiBen G."/>
            <person name="Hagemann M."/>
            <person name="Harholt J."/>
            <person name="Dunand C."/>
            <person name="Zachgo S."/>
            <person name="Langdale J."/>
            <person name="Maumus F."/>
            <person name="Straeten D.V.D."/>
            <person name="Gould S.B."/>
            <person name="Rensing S.A."/>
        </authorList>
    </citation>
    <scope>NUCLEOTIDE SEQUENCE [LARGE SCALE GENOMIC DNA]</scope>
    <source>
        <strain evidence="2 3">S276</strain>
    </source>
</reference>
<evidence type="ECO:0000313" key="3">
    <source>
        <dbReference type="Proteomes" id="UP000265515"/>
    </source>
</evidence>
<organism evidence="2 3">
    <name type="scientific">Chara braunii</name>
    <name type="common">Braun's stonewort</name>
    <dbReference type="NCBI Taxonomy" id="69332"/>
    <lineage>
        <taxon>Eukaryota</taxon>
        <taxon>Viridiplantae</taxon>
        <taxon>Streptophyta</taxon>
        <taxon>Charophyceae</taxon>
        <taxon>Charales</taxon>
        <taxon>Characeae</taxon>
        <taxon>Chara</taxon>
    </lineage>
</organism>
<sequence>MCRYRVEPGYGARFPDAKIISLEPSKKNYETLLLNVNGFGNVIPLHAGLWKSMSQLRLVNCTTNGNSWEREWGFQVEEVSNWNETEAEFIMTGLTVEFLLRLFDLQSFDFAKIDIEGSEKELFTRSETNTLKWMESTSLFMVEVHDMMRAGAKAIVDGVFNKSGDNKFHMLKDYGMFQAWTNTRLIPTSS</sequence>
<keyword evidence="3" id="KW-1185">Reference proteome</keyword>
<dbReference type="AlphaFoldDB" id="A0A388KDK3"/>